<comment type="caution">
    <text evidence="1">The sequence shown here is derived from an EMBL/GenBank/DDBJ whole genome shotgun (WGS) entry which is preliminary data.</text>
</comment>
<dbReference type="Proteomes" id="UP000710440">
    <property type="component" value="Unassembled WGS sequence"/>
</dbReference>
<dbReference type="AlphaFoldDB" id="A0A9P3F0I0"/>
<dbReference type="GeneID" id="66932364"/>
<accession>A0A9P3F0I0</accession>
<evidence type="ECO:0000313" key="2">
    <source>
        <dbReference type="Proteomes" id="UP000710440"/>
    </source>
</evidence>
<protein>
    <submittedName>
        <fullName evidence="1">Uncharacterized protein</fullName>
    </submittedName>
</protein>
<evidence type="ECO:0000313" key="1">
    <source>
        <dbReference type="EMBL" id="GIK00359.1"/>
    </source>
</evidence>
<gene>
    <name evidence="1" type="ORF">Aspvir_004382</name>
</gene>
<dbReference type="RefSeq" id="XP_043123545.1">
    <property type="nucleotide sequence ID" value="XM_043267610.1"/>
</dbReference>
<keyword evidence="2" id="KW-1185">Reference proteome</keyword>
<sequence length="144" mass="15762">MDPNDEQPRRTGFSPDKDILHDGWTVTPELAVQAVHSAAAAFLRWEQICSSVTGCCFASPSSSRAVSTRSRCVRCREQMDDKAGSCSRPADLRALSGGRRHCCQRGPRRFPLLLRRNAADADERDGRTLVRGITNALAAGCTMI</sequence>
<dbReference type="EMBL" id="BOPL01000002">
    <property type="protein sequence ID" value="GIK00359.1"/>
    <property type="molecule type" value="Genomic_DNA"/>
</dbReference>
<proteinExistence type="predicted"/>
<organism evidence="1 2">
    <name type="scientific">Aspergillus viridinutans</name>
    <dbReference type="NCBI Taxonomy" id="75553"/>
    <lineage>
        <taxon>Eukaryota</taxon>
        <taxon>Fungi</taxon>
        <taxon>Dikarya</taxon>
        <taxon>Ascomycota</taxon>
        <taxon>Pezizomycotina</taxon>
        <taxon>Eurotiomycetes</taxon>
        <taxon>Eurotiomycetidae</taxon>
        <taxon>Eurotiales</taxon>
        <taxon>Aspergillaceae</taxon>
        <taxon>Aspergillus</taxon>
        <taxon>Aspergillus subgen. Fumigati</taxon>
    </lineage>
</organism>
<reference evidence="1 2" key="1">
    <citation type="submission" date="2021-02" db="EMBL/GenBank/DDBJ databases">
        <title>Pan-genome distribution and transcriptional activeness of fungal secondary metabolism genes in Aspergillus section Fumigati.</title>
        <authorList>
            <person name="Takahashi H."/>
            <person name="Umemura M."/>
            <person name="Ninomiya A."/>
            <person name="Kusuya Y."/>
            <person name="Urayama S."/>
            <person name="Shimizu M."/>
            <person name="Watanabe A."/>
            <person name="Kamei K."/>
            <person name="Yaguchi T."/>
            <person name="Hagiwara D."/>
        </authorList>
    </citation>
    <scope>NUCLEOTIDE SEQUENCE [LARGE SCALE GENOMIC DNA]</scope>
    <source>
        <strain evidence="1 2">IFM 47045</strain>
    </source>
</reference>
<name>A0A9P3F0I0_ASPVI</name>